<dbReference type="Proteomes" id="UP000199297">
    <property type="component" value="Unassembled WGS sequence"/>
</dbReference>
<dbReference type="PANTHER" id="PTHR48100">
    <property type="entry name" value="BROAD-SPECIFICITY PHOSPHATASE YOR283W-RELATED"/>
    <property type="match status" value="1"/>
</dbReference>
<keyword evidence="2" id="KW-1185">Reference proteome</keyword>
<dbReference type="EMBL" id="FOBI01000014">
    <property type="protein sequence ID" value="SEL56576.1"/>
    <property type="molecule type" value="Genomic_DNA"/>
</dbReference>
<dbReference type="InterPro" id="IPR029033">
    <property type="entry name" value="His_PPase_superfam"/>
</dbReference>
<dbReference type="SUPFAM" id="SSF53254">
    <property type="entry name" value="Phosphoglycerate mutase-like"/>
    <property type="match status" value="1"/>
</dbReference>
<dbReference type="OrthoDB" id="3296006at2"/>
<name>A0A1H7R8G7_9GAMM</name>
<dbReference type="RefSeq" id="WP_085285608.1">
    <property type="nucleotide sequence ID" value="NZ_FOBI01000014.1"/>
</dbReference>
<dbReference type="Gene3D" id="3.40.50.1240">
    <property type="entry name" value="Phosphoglycerate mutase-like"/>
    <property type="match status" value="1"/>
</dbReference>
<dbReference type="GO" id="GO:0016791">
    <property type="term" value="F:phosphatase activity"/>
    <property type="evidence" value="ECO:0007669"/>
    <property type="project" value="TreeGrafter"/>
</dbReference>
<sequence length="163" mass="18438">MRYVYLLVLSLFVAPIQAQESYSIYLVRHAEKQTLDQDPKLTECGQLRASQLASMLAQANIKKIYSTPYRRTVATATPLAKQQQLIIKHYSPAKLNEFSQQLLAQQENILVVGHSNTTPQLAALLSEIEVKEITEKQYRNLYQIQVSDGGKTLTLFTQPLTCP</sequence>
<accession>A0A1H7R8G7</accession>
<evidence type="ECO:0000313" key="1">
    <source>
        <dbReference type="EMBL" id="SEL56576.1"/>
    </source>
</evidence>
<reference evidence="2" key="1">
    <citation type="submission" date="2016-10" db="EMBL/GenBank/DDBJ databases">
        <authorList>
            <person name="Varghese N."/>
            <person name="Submissions S."/>
        </authorList>
    </citation>
    <scope>NUCLEOTIDE SEQUENCE [LARGE SCALE GENOMIC DNA]</scope>
    <source>
        <strain evidence="2">CGMCC 1.9127</strain>
    </source>
</reference>
<dbReference type="InterPro" id="IPR050275">
    <property type="entry name" value="PGM_Phosphatase"/>
</dbReference>
<organism evidence="1 2">
    <name type="scientific">Colwellia chukchiensis</name>
    <dbReference type="NCBI Taxonomy" id="641665"/>
    <lineage>
        <taxon>Bacteria</taxon>
        <taxon>Pseudomonadati</taxon>
        <taxon>Pseudomonadota</taxon>
        <taxon>Gammaproteobacteria</taxon>
        <taxon>Alteromonadales</taxon>
        <taxon>Colwelliaceae</taxon>
        <taxon>Colwellia</taxon>
    </lineage>
</organism>
<dbReference type="PANTHER" id="PTHR48100:SF1">
    <property type="entry name" value="HISTIDINE PHOSPHATASE FAMILY PROTEIN-RELATED"/>
    <property type="match status" value="1"/>
</dbReference>
<dbReference type="AlphaFoldDB" id="A0A1H7R8G7"/>
<protein>
    <submittedName>
        <fullName evidence="1">Phosphohistidine phosphatase SixA</fullName>
    </submittedName>
</protein>
<gene>
    <name evidence="1" type="ORF">SAMN05216262_1146</name>
</gene>
<dbReference type="STRING" id="641665.GCA_002104455_01230"/>
<dbReference type="InterPro" id="IPR013078">
    <property type="entry name" value="His_Pase_superF_clade-1"/>
</dbReference>
<evidence type="ECO:0000313" key="2">
    <source>
        <dbReference type="Proteomes" id="UP000199297"/>
    </source>
</evidence>
<dbReference type="CDD" id="cd07067">
    <property type="entry name" value="HP_PGM_like"/>
    <property type="match status" value="1"/>
</dbReference>
<dbReference type="Pfam" id="PF00300">
    <property type="entry name" value="His_Phos_1"/>
    <property type="match status" value="1"/>
</dbReference>
<proteinExistence type="predicted"/>
<dbReference type="GO" id="GO:0005737">
    <property type="term" value="C:cytoplasm"/>
    <property type="evidence" value="ECO:0007669"/>
    <property type="project" value="TreeGrafter"/>
</dbReference>